<dbReference type="GO" id="GO:0005634">
    <property type="term" value="C:nucleus"/>
    <property type="evidence" value="ECO:0007669"/>
    <property type="project" value="TreeGrafter"/>
</dbReference>
<proteinExistence type="inferred from homology"/>
<dbReference type="PANTHER" id="PTHR24006">
    <property type="entry name" value="UBIQUITIN CARBOXYL-TERMINAL HYDROLASE"/>
    <property type="match status" value="1"/>
</dbReference>
<comment type="caution">
    <text evidence="9">The sequence shown here is derived from an EMBL/GenBank/DDBJ whole genome shotgun (WGS) entry which is preliminary data.</text>
</comment>
<dbReference type="GO" id="GO:0016579">
    <property type="term" value="P:protein deubiquitination"/>
    <property type="evidence" value="ECO:0007669"/>
    <property type="project" value="InterPro"/>
</dbReference>
<evidence type="ECO:0000256" key="6">
    <source>
        <dbReference type="ARBA" id="ARBA00022801"/>
    </source>
</evidence>
<dbReference type="GO" id="GO:0004843">
    <property type="term" value="F:cysteine-type deubiquitinase activity"/>
    <property type="evidence" value="ECO:0007669"/>
    <property type="project" value="UniProtKB-EC"/>
</dbReference>
<dbReference type="Pfam" id="PF14533">
    <property type="entry name" value="USP7_C2"/>
    <property type="match status" value="1"/>
</dbReference>
<organism evidence="9 10">
    <name type="scientific">Trypanosoma congolense (strain IL3000)</name>
    <dbReference type="NCBI Taxonomy" id="1068625"/>
    <lineage>
        <taxon>Eukaryota</taxon>
        <taxon>Discoba</taxon>
        <taxon>Euglenozoa</taxon>
        <taxon>Kinetoplastea</taxon>
        <taxon>Metakinetoplastina</taxon>
        <taxon>Trypanosomatida</taxon>
        <taxon>Trypanosomatidae</taxon>
        <taxon>Trypanosoma</taxon>
        <taxon>Nannomonas</taxon>
    </lineage>
</organism>
<keyword evidence="6" id="KW-0378">Hydrolase</keyword>
<evidence type="ECO:0000256" key="1">
    <source>
        <dbReference type="ARBA" id="ARBA00000707"/>
    </source>
</evidence>
<dbReference type="Proteomes" id="UP000000702">
    <property type="component" value="Unassembled WGS sequence"/>
</dbReference>
<accession>F9W556</accession>
<dbReference type="SUPFAM" id="SSF54001">
    <property type="entry name" value="Cysteine proteinases"/>
    <property type="match status" value="1"/>
</dbReference>
<dbReference type="EC" id="3.4.19.12" evidence="3"/>
<dbReference type="Gene3D" id="3.90.70.10">
    <property type="entry name" value="Cysteine proteinases"/>
    <property type="match status" value="1"/>
</dbReference>
<dbReference type="InterPro" id="IPR028889">
    <property type="entry name" value="USP"/>
</dbReference>
<gene>
    <name evidence="9" type="ORF">TCIL3000_0_31970</name>
</gene>
<dbReference type="AlphaFoldDB" id="F9W556"/>
<keyword evidence="10" id="KW-1185">Reference proteome</keyword>
<evidence type="ECO:0000256" key="2">
    <source>
        <dbReference type="ARBA" id="ARBA00009085"/>
    </source>
</evidence>
<dbReference type="InterPro" id="IPR024729">
    <property type="entry name" value="USP7_ICP0-binding_dom"/>
</dbReference>
<dbReference type="InterPro" id="IPR001394">
    <property type="entry name" value="Peptidase_C19_UCH"/>
</dbReference>
<dbReference type="InterPro" id="IPR029346">
    <property type="entry name" value="USP_C"/>
</dbReference>
<dbReference type="InterPro" id="IPR038765">
    <property type="entry name" value="Papain-like_cys_pep_sf"/>
</dbReference>
<comment type="similarity">
    <text evidence="2">Belongs to the peptidase C19 family.</text>
</comment>
<protein>
    <recommendedName>
        <fullName evidence="3">ubiquitinyl hydrolase 1</fullName>
        <ecNumber evidence="3">3.4.19.12</ecNumber>
    </recommendedName>
</protein>
<dbReference type="GO" id="GO:0005829">
    <property type="term" value="C:cytosol"/>
    <property type="evidence" value="ECO:0007669"/>
    <property type="project" value="TreeGrafter"/>
</dbReference>
<dbReference type="EMBL" id="CAEQ01000662">
    <property type="protein sequence ID" value="CCD12303.1"/>
    <property type="molecule type" value="Genomic_DNA"/>
</dbReference>
<keyword evidence="5" id="KW-0833">Ubl conjugation pathway</keyword>
<dbReference type="Pfam" id="PF00443">
    <property type="entry name" value="UCH"/>
    <property type="match status" value="1"/>
</dbReference>
<evidence type="ECO:0000259" key="8">
    <source>
        <dbReference type="PROSITE" id="PS50235"/>
    </source>
</evidence>
<evidence type="ECO:0000256" key="3">
    <source>
        <dbReference type="ARBA" id="ARBA00012759"/>
    </source>
</evidence>
<sequence>MLHVLAAVRHIFWNDAMFDRSLLPPEASLEKCMANLNDLATMTGHERVALFSECGIHPSLHPVFIRALHFITAHHSFGVERHQTIHAHLTARQWSPCIRKAPLLAQSLVNSNSFMAECTGGTRSADEASVSTTSSQIKGMIYNGLLNQGATCYLNSLLQTLFHISEFRWIIYQIPTVEEAAEKRDTSIKAMKSMPYALQRLFCLLQTGNEAADTTELTESFGWSSNDSFVQHDVHELTCELLDKLEIKLGGVRKSDNGFTMKEIESNAISKLFVGVLENFVRVVEVGYYGAREQLFYDLQLVVKGTANIYDSLDRFFQVEILDGKNKYCLEHDGQKTYHCAEKGVRLKLLPPILILHLARFDYDPQRGETKVLSRWAYYRELDLSRYMPHAPKDEVHYTLCSVLVHAGSNTGFGHYFCFIWCSDQWYRFNDGAVTSATLRDVFDANFGGSRVNYWGSEAPSVANAYMLVYIRTSQLSYILRPVGSKDVPSHVMQQLVWERKEREKRLREKTEDHLYGRLYFIEPQDIINEDEFLYCRRPATVQFPSQRTLRVLLSSEALPVFNSFVEEKLGIPTSEQLLWYAATRGKTGRVCIHRPVAGGLTVSDILCGEKECCILVVSSSNAQHIELDGDGKLEYDLIHHKIYVPLQLKVVFLGCTVVSRRQKLKGASIFEAMERFVRSAMGKIPDASGRTRDHHLIGSMKNVGDVKTLVTASFESLFEDSTLSGSHDRKRQLNALVEEECGTFSPSQQYYHSGDVLVWQEATSGVDARNIFYPDVVSFQHFLKRRIPLEIKLNLSPSYPTLVDTQLADDMTYEQLQRYVACLIGHPEDYDHIRFTMHNPETGLPYFMKGRRCDRPTLAKLLSPPVQRCVSLSRCLYYEYCKYKVAEIEVAHSLQFKLFSGCVRPIGEYWVLVPREIQITPKELFSRCVKEVREAKYPEDTNSLGTSLLAASDKEPQAGDSNQTELDYFMGLDPQEAWRTLRLVDVWCGRIYNVFDKDHTQPFERSTFEESAEYRIEALPKPMEGVPLQNQSVIQVHHFTSVRHRPNPVETHGNPFSIYIGHDEMPPMLLKRIALKLGLSEAAVVDWKMALVKEDCVVEVLPSVPMGQQLFSFCEERCYQPNKQPPMSMAFLGLEHAPLSKRYAKKEDKVVIHN</sequence>
<dbReference type="Pfam" id="PF12436">
    <property type="entry name" value="USP7_ICP0_bdg"/>
    <property type="match status" value="1"/>
</dbReference>
<feature type="domain" description="USP" evidence="8">
    <location>
        <begin position="143"/>
        <end position="473"/>
    </location>
</feature>
<dbReference type="PROSITE" id="PS50235">
    <property type="entry name" value="USP_3"/>
    <property type="match status" value="1"/>
</dbReference>
<keyword evidence="4" id="KW-0645">Protease</keyword>
<dbReference type="InterPro" id="IPR050164">
    <property type="entry name" value="Peptidase_C19"/>
</dbReference>
<comment type="catalytic activity">
    <reaction evidence="1">
        <text>Thiol-dependent hydrolysis of ester, thioester, amide, peptide and isopeptide bonds formed by the C-terminal Gly of ubiquitin (a 76-residue protein attached to proteins as an intracellular targeting signal).</text>
        <dbReference type="EC" id="3.4.19.12"/>
    </reaction>
</comment>
<dbReference type="GO" id="GO:0031647">
    <property type="term" value="P:regulation of protein stability"/>
    <property type="evidence" value="ECO:0007669"/>
    <property type="project" value="TreeGrafter"/>
</dbReference>
<evidence type="ECO:0000313" key="9">
    <source>
        <dbReference type="EMBL" id="CCD12303.1"/>
    </source>
</evidence>
<keyword evidence="7" id="KW-0788">Thiol protease</keyword>
<dbReference type="FunFam" id="3.90.70.10:FF:000171">
    <property type="entry name" value="Clan CA, family C19, ubiquitin hydrolase-like cysteine peptidase"/>
    <property type="match status" value="1"/>
</dbReference>
<dbReference type="InterPro" id="IPR018200">
    <property type="entry name" value="USP_CS"/>
</dbReference>
<evidence type="ECO:0000256" key="5">
    <source>
        <dbReference type="ARBA" id="ARBA00022786"/>
    </source>
</evidence>
<dbReference type="PANTHER" id="PTHR24006:SF644">
    <property type="entry name" value="UBIQUITIN CARBOXYL-TERMINAL HYDROLASE 7"/>
    <property type="match status" value="1"/>
</dbReference>
<evidence type="ECO:0000313" key="10">
    <source>
        <dbReference type="Proteomes" id="UP000000702"/>
    </source>
</evidence>
<dbReference type="PROSITE" id="PS00973">
    <property type="entry name" value="USP_2"/>
    <property type="match status" value="1"/>
</dbReference>
<dbReference type="OMA" id="GFGHYFC"/>
<dbReference type="VEuPathDB" id="TriTrypDB:TcIL3000_0_31970"/>
<dbReference type="PROSITE" id="PS00972">
    <property type="entry name" value="USP_1"/>
    <property type="match status" value="1"/>
</dbReference>
<name>F9W556_TRYCI</name>
<dbReference type="Gene3D" id="3.10.20.90">
    <property type="entry name" value="Phosphatidylinositol 3-kinase Catalytic Subunit, Chain A, domain 1"/>
    <property type="match status" value="1"/>
</dbReference>
<evidence type="ECO:0000256" key="4">
    <source>
        <dbReference type="ARBA" id="ARBA00022670"/>
    </source>
</evidence>
<reference evidence="9 10" key="2">
    <citation type="journal article" date="2012" name="Proc. Natl. Acad. Sci. U.S.A.">
        <title>Antigenic diversity is generated by distinct evolutionary mechanisms in African trypanosome species.</title>
        <authorList>
            <person name="Jackson A.P."/>
            <person name="Berry A."/>
            <person name="Aslett M."/>
            <person name="Allison H.C."/>
            <person name="Burton P."/>
            <person name="Vavrova-Anderson J."/>
            <person name="Brown R."/>
            <person name="Browne H."/>
            <person name="Corton N."/>
            <person name="Hauser H."/>
            <person name="Gamble J."/>
            <person name="Gilderthorp R."/>
            <person name="Marcello L."/>
            <person name="McQuillan J."/>
            <person name="Otto T.D."/>
            <person name="Quail M.A."/>
            <person name="Sanders M.J."/>
            <person name="van Tonder A."/>
            <person name="Ginger M.L."/>
            <person name="Field M.C."/>
            <person name="Barry J.D."/>
            <person name="Hertz-Fowler C."/>
            <person name="Berriman M."/>
        </authorList>
    </citation>
    <scope>NUCLEOTIDE SEQUENCE [LARGE SCALE GENOMIC DNA]</scope>
    <source>
        <strain evidence="9 10">IL3000</strain>
    </source>
</reference>
<evidence type="ECO:0000256" key="7">
    <source>
        <dbReference type="ARBA" id="ARBA00022807"/>
    </source>
</evidence>
<dbReference type="GO" id="GO:0006508">
    <property type="term" value="P:proteolysis"/>
    <property type="evidence" value="ECO:0007669"/>
    <property type="project" value="UniProtKB-KW"/>
</dbReference>
<reference evidence="10" key="1">
    <citation type="submission" date="2011-07" db="EMBL/GenBank/DDBJ databases">
        <title>Divergent evolution of antigenic variation in African trypanosomes.</title>
        <authorList>
            <person name="Jackson A.P."/>
            <person name="Berry A."/>
            <person name="Allison H.C."/>
            <person name="Burton P."/>
            <person name="Anderson J."/>
            <person name="Aslett M."/>
            <person name="Brown R."/>
            <person name="Corton N."/>
            <person name="Harris D."/>
            <person name="Hauser H."/>
            <person name="Gamble J."/>
            <person name="Gilderthorp R."/>
            <person name="McQuillan J."/>
            <person name="Quail M.A."/>
            <person name="Sanders M."/>
            <person name="Van Tonder A."/>
            <person name="Ginger M.L."/>
            <person name="Donelson J.E."/>
            <person name="Field M.C."/>
            <person name="Barry J.D."/>
            <person name="Berriman M."/>
            <person name="Hertz-Fowler C."/>
        </authorList>
    </citation>
    <scope>NUCLEOTIDE SEQUENCE [LARGE SCALE GENOMIC DNA]</scope>
    <source>
        <strain evidence="10">IL3000</strain>
    </source>
</reference>